<comment type="caution">
    <text evidence="7">The sequence shown here is derived from an EMBL/GenBank/DDBJ whole genome shotgun (WGS) entry which is preliminary data.</text>
</comment>
<evidence type="ECO:0000256" key="4">
    <source>
        <dbReference type="ARBA" id="ARBA00038652"/>
    </source>
</evidence>
<keyword evidence="7" id="KW-0540">Nuclease</keyword>
<gene>
    <name evidence="7" type="ORF">IQ241_23480</name>
</gene>
<keyword evidence="8" id="KW-1185">Reference proteome</keyword>
<keyword evidence="7" id="KW-0378">Hydrolase</keyword>
<evidence type="ECO:0000259" key="6">
    <source>
        <dbReference type="Pfam" id="PF01420"/>
    </source>
</evidence>
<reference evidence="7" key="1">
    <citation type="submission" date="2020-10" db="EMBL/GenBank/DDBJ databases">
        <authorList>
            <person name="Castelo-Branco R."/>
            <person name="Eusebio N."/>
            <person name="Adriana R."/>
            <person name="Vieira A."/>
            <person name="Brugerolle De Fraissinette N."/>
            <person name="Rezende De Castro R."/>
            <person name="Schneider M.P."/>
            <person name="Vasconcelos V."/>
            <person name="Leao P.N."/>
        </authorList>
    </citation>
    <scope>NUCLEOTIDE SEQUENCE</scope>
    <source>
        <strain evidence="7">LEGE 07310</strain>
    </source>
</reference>
<evidence type="ECO:0000256" key="3">
    <source>
        <dbReference type="ARBA" id="ARBA00023125"/>
    </source>
</evidence>
<evidence type="ECO:0000256" key="2">
    <source>
        <dbReference type="ARBA" id="ARBA00022747"/>
    </source>
</evidence>
<keyword evidence="3" id="KW-0238">DNA-binding</keyword>
<dbReference type="GO" id="GO:0004519">
    <property type="term" value="F:endonuclease activity"/>
    <property type="evidence" value="ECO:0007669"/>
    <property type="project" value="UniProtKB-KW"/>
</dbReference>
<evidence type="ECO:0000313" key="7">
    <source>
        <dbReference type="EMBL" id="MBE9080212.1"/>
    </source>
</evidence>
<dbReference type="GO" id="GO:0003677">
    <property type="term" value="F:DNA binding"/>
    <property type="evidence" value="ECO:0007669"/>
    <property type="project" value="UniProtKB-KW"/>
</dbReference>
<sequence>MVPVRSTKAVFKEDDLLYGKLRPYLNKVYLAELDGICSTDILVFPKAENLSYRYLSYRFLSEDFVRYANANSTGVQHPRIKFESIAKFPIPLPPSTSSAASSAKLKNSPPNTKRAREALADVPSLIDQFRQSVLAAAFRGDLTAEWREQNPDVESASELLERIRTQTNYVSGQETPCKASGKRLPAKWVWVRVDNVGKVSLGRQRSPKNHHGPNMRPYIRAANITWQGWNLSDVKEMNFDERDFQTFKLKPGDVLINEGSGSADEVGKPAIWDGEIPDCCFQNTLVSVRPFEKMSKYLYFVFLHAALSKAFVEETRGVNIHHIGKQGLAQFLIPLPPIAEQIEIVDFLEEHFKALKLVEEQYKSSQELSEALNQSILAKAFRGELVPQDPNDEPAAVFLERIRAEREQLGKTKSKRCSSRK</sequence>
<dbReference type="SUPFAM" id="SSF116734">
    <property type="entry name" value="DNA methylase specificity domain"/>
    <property type="match status" value="2"/>
</dbReference>
<feature type="domain" description="Type I restriction modification DNA specificity" evidence="6">
    <location>
        <begin position="185"/>
        <end position="360"/>
    </location>
</feature>
<accession>A0A8J7DDT3</accession>
<comment type="similarity">
    <text evidence="1">Belongs to the type-I restriction system S methylase family.</text>
</comment>
<protein>
    <submittedName>
        <fullName evidence="7">Restriction endonuclease subunit S</fullName>
    </submittedName>
</protein>
<dbReference type="Proteomes" id="UP000636505">
    <property type="component" value="Unassembled WGS sequence"/>
</dbReference>
<dbReference type="InterPro" id="IPR051212">
    <property type="entry name" value="Type-I_RE_S_subunit"/>
</dbReference>
<feature type="compositionally biased region" description="Low complexity" evidence="5">
    <location>
        <begin position="95"/>
        <end position="110"/>
    </location>
</feature>
<comment type="subunit">
    <text evidence="4">The methyltransferase is composed of M and S polypeptides.</text>
</comment>
<evidence type="ECO:0000256" key="1">
    <source>
        <dbReference type="ARBA" id="ARBA00010923"/>
    </source>
</evidence>
<dbReference type="PANTHER" id="PTHR43140">
    <property type="entry name" value="TYPE-1 RESTRICTION ENZYME ECOKI SPECIFICITY PROTEIN"/>
    <property type="match status" value="1"/>
</dbReference>
<dbReference type="Gene3D" id="3.90.220.20">
    <property type="entry name" value="DNA methylase specificity domains"/>
    <property type="match status" value="2"/>
</dbReference>
<dbReference type="EMBL" id="JADEXG010000091">
    <property type="protein sequence ID" value="MBE9080212.1"/>
    <property type="molecule type" value="Genomic_DNA"/>
</dbReference>
<proteinExistence type="inferred from homology"/>
<name>A0A8J7DDT3_9CYAN</name>
<dbReference type="PANTHER" id="PTHR43140:SF1">
    <property type="entry name" value="TYPE I RESTRICTION ENZYME ECOKI SPECIFICITY SUBUNIT"/>
    <property type="match status" value="1"/>
</dbReference>
<evidence type="ECO:0000313" key="8">
    <source>
        <dbReference type="Proteomes" id="UP000636505"/>
    </source>
</evidence>
<dbReference type="Pfam" id="PF01420">
    <property type="entry name" value="Methylase_S"/>
    <property type="match status" value="1"/>
</dbReference>
<feature type="region of interest" description="Disordered" evidence="5">
    <location>
        <begin position="94"/>
        <end position="114"/>
    </location>
</feature>
<organism evidence="7 8">
    <name type="scientific">Vasconcelosia minhoensis LEGE 07310</name>
    <dbReference type="NCBI Taxonomy" id="915328"/>
    <lineage>
        <taxon>Bacteria</taxon>
        <taxon>Bacillati</taxon>
        <taxon>Cyanobacteriota</taxon>
        <taxon>Cyanophyceae</taxon>
        <taxon>Nodosilineales</taxon>
        <taxon>Cymatolegaceae</taxon>
        <taxon>Vasconcelosia</taxon>
        <taxon>Vasconcelosia minhoensis</taxon>
    </lineage>
</organism>
<dbReference type="CDD" id="cd17253">
    <property type="entry name" value="RMtype1_S_Eco933I-TRD2-CR2_like"/>
    <property type="match status" value="1"/>
</dbReference>
<dbReference type="InterPro" id="IPR044946">
    <property type="entry name" value="Restrct_endonuc_typeI_TRD_sf"/>
</dbReference>
<dbReference type="AlphaFoldDB" id="A0A8J7DDT3"/>
<evidence type="ECO:0000256" key="5">
    <source>
        <dbReference type="SAM" id="MobiDB-lite"/>
    </source>
</evidence>
<dbReference type="GO" id="GO:0009307">
    <property type="term" value="P:DNA restriction-modification system"/>
    <property type="evidence" value="ECO:0007669"/>
    <property type="project" value="UniProtKB-KW"/>
</dbReference>
<dbReference type="InterPro" id="IPR000055">
    <property type="entry name" value="Restrct_endonuc_typeI_TRD"/>
</dbReference>
<dbReference type="RefSeq" id="WP_193911932.1">
    <property type="nucleotide sequence ID" value="NZ_JADEXG010000091.1"/>
</dbReference>
<keyword evidence="7" id="KW-0255">Endonuclease</keyword>
<keyword evidence="2" id="KW-0680">Restriction system</keyword>